<name>A0ABQ0MLX0_9BACT</name>
<comment type="cofactor">
    <cofactor evidence="1 9">
        <name>pyridoxal 5'-phosphate</name>
        <dbReference type="ChEBI" id="CHEBI:597326"/>
    </cofactor>
</comment>
<dbReference type="EC" id="2.6.1.9" evidence="9"/>
<gene>
    <name evidence="9" type="primary">hisC</name>
    <name evidence="11" type="ORF">GPEL0_01r4251</name>
</gene>
<dbReference type="EMBL" id="BDQG01000001">
    <property type="protein sequence ID" value="GAW68081.1"/>
    <property type="molecule type" value="Genomic_DNA"/>
</dbReference>
<keyword evidence="9" id="KW-0028">Amino-acid biosynthesis</keyword>
<accession>A0ABQ0MLX0</accession>
<dbReference type="NCBIfam" id="TIGR01141">
    <property type="entry name" value="hisC"/>
    <property type="match status" value="1"/>
</dbReference>
<dbReference type="InterPro" id="IPR004839">
    <property type="entry name" value="Aminotransferase_I/II_large"/>
</dbReference>
<keyword evidence="12" id="KW-1185">Reference proteome</keyword>
<dbReference type="Gene3D" id="3.90.1150.10">
    <property type="entry name" value="Aspartate Aminotransferase, domain 1"/>
    <property type="match status" value="1"/>
</dbReference>
<feature type="modified residue" description="N6-(pyridoxal phosphate)lysine" evidence="9">
    <location>
        <position position="236"/>
    </location>
</feature>
<evidence type="ECO:0000313" key="12">
    <source>
        <dbReference type="Proteomes" id="UP000194153"/>
    </source>
</evidence>
<dbReference type="GO" id="GO:0008483">
    <property type="term" value="F:transaminase activity"/>
    <property type="evidence" value="ECO:0007669"/>
    <property type="project" value="UniProtKB-KW"/>
</dbReference>
<dbReference type="CDD" id="cd00609">
    <property type="entry name" value="AAT_like"/>
    <property type="match status" value="1"/>
</dbReference>
<feature type="domain" description="Aminotransferase class I/classII large" evidence="10">
    <location>
        <begin position="53"/>
        <end position="369"/>
    </location>
</feature>
<comment type="pathway">
    <text evidence="2 9">Amino-acid biosynthesis; L-histidine biosynthesis; L-histidine from 5-phospho-alpha-D-ribose 1-diphosphate: step 7/9.</text>
</comment>
<dbReference type="InterPro" id="IPR015424">
    <property type="entry name" value="PyrdxlP-dep_Trfase"/>
</dbReference>
<dbReference type="InterPro" id="IPR015421">
    <property type="entry name" value="PyrdxlP-dep_Trfase_major"/>
</dbReference>
<dbReference type="Gene3D" id="3.40.640.10">
    <property type="entry name" value="Type I PLP-dependent aspartate aminotransferase-like (Major domain)"/>
    <property type="match status" value="1"/>
</dbReference>
<comment type="subunit">
    <text evidence="4 9">Homodimer.</text>
</comment>
<reference evidence="12" key="1">
    <citation type="submission" date="2017-05" db="EMBL/GenBank/DDBJ databases">
        <title>Draft genome sequence of Geobacter pelophilus, a iron(III)-reducing bacteria.</title>
        <authorList>
            <person name="Aoyagi T."/>
            <person name="Koike H."/>
            <person name="Morita T."/>
            <person name="Sato Y."/>
            <person name="Habe H."/>
            <person name="Hori T."/>
        </authorList>
    </citation>
    <scope>NUCLEOTIDE SEQUENCE [LARGE SCALE GENOMIC DNA]</scope>
    <source>
        <strain evidence="12">Drf2</strain>
    </source>
</reference>
<evidence type="ECO:0000256" key="1">
    <source>
        <dbReference type="ARBA" id="ARBA00001933"/>
    </source>
</evidence>
<evidence type="ECO:0000256" key="3">
    <source>
        <dbReference type="ARBA" id="ARBA00007970"/>
    </source>
</evidence>
<organism evidence="11 12">
    <name type="scientific">Geoanaerobacter pelophilus</name>
    <dbReference type="NCBI Taxonomy" id="60036"/>
    <lineage>
        <taxon>Bacteria</taxon>
        <taxon>Pseudomonadati</taxon>
        <taxon>Thermodesulfobacteriota</taxon>
        <taxon>Desulfuromonadia</taxon>
        <taxon>Geobacterales</taxon>
        <taxon>Geobacteraceae</taxon>
        <taxon>Geoanaerobacter</taxon>
    </lineage>
</organism>
<evidence type="ECO:0000313" key="11">
    <source>
        <dbReference type="EMBL" id="GAW68081.1"/>
    </source>
</evidence>
<dbReference type="InterPro" id="IPR015422">
    <property type="entry name" value="PyrdxlP-dep_Trfase_small"/>
</dbReference>
<sequence>MSIVNCPLSIASASCYIHLSFALKGVAMIALRENIAEMAGYVPGFQPLDVDSYIKLNTNENPYPPSPKVLEAIAREVGEGLRRYPDAASRLAREEAAKVYGFDPSWIIMANGSDEVLNNLIRACAGEGEEIAFINPSYSYYGTLAEVQGARVRTFGLTENFEPEGIPEHYDGKLFFLTNPNAPLGFTYSQRYIADLAGRLSGILVVDEAYVDFAEESSLELVRSFDNVVVTRTFSKSYSLAGMRLGLAIARPEVIAALNKIRDHYNLDRLAQAAAAAALADQPYFLECVRKIKETRAWFTRELEQLGYQVIPSSGNFVFASPPDRNGTRIYQGLYDRKILVRHFTDPKLAHGLRISIGSREEMERTVMALRELGPGR</sequence>
<protein>
    <recommendedName>
        <fullName evidence="9">Histidinol-phosphate aminotransferase</fullName>
        <ecNumber evidence="9">2.6.1.9</ecNumber>
    </recommendedName>
    <alternativeName>
        <fullName evidence="9">Imidazole acetol-phosphate transaminase</fullName>
    </alternativeName>
</protein>
<keyword evidence="9" id="KW-0368">Histidine biosynthesis</keyword>
<dbReference type="InterPro" id="IPR005861">
    <property type="entry name" value="HisP_aminotrans"/>
</dbReference>
<dbReference type="SUPFAM" id="SSF53383">
    <property type="entry name" value="PLP-dependent transferases"/>
    <property type="match status" value="1"/>
</dbReference>
<evidence type="ECO:0000256" key="2">
    <source>
        <dbReference type="ARBA" id="ARBA00005011"/>
    </source>
</evidence>
<dbReference type="PANTHER" id="PTHR43643">
    <property type="entry name" value="HISTIDINOL-PHOSPHATE AMINOTRANSFERASE 2"/>
    <property type="match status" value="1"/>
</dbReference>
<dbReference type="PROSITE" id="PS00599">
    <property type="entry name" value="AA_TRANSFER_CLASS_2"/>
    <property type="match status" value="1"/>
</dbReference>
<dbReference type="Pfam" id="PF00155">
    <property type="entry name" value="Aminotran_1_2"/>
    <property type="match status" value="1"/>
</dbReference>
<comment type="catalytic activity">
    <reaction evidence="8 9">
        <text>L-histidinol phosphate + 2-oxoglutarate = 3-(imidazol-4-yl)-2-oxopropyl phosphate + L-glutamate</text>
        <dbReference type="Rhea" id="RHEA:23744"/>
        <dbReference type="ChEBI" id="CHEBI:16810"/>
        <dbReference type="ChEBI" id="CHEBI:29985"/>
        <dbReference type="ChEBI" id="CHEBI:57766"/>
        <dbReference type="ChEBI" id="CHEBI:57980"/>
        <dbReference type="EC" id="2.6.1.9"/>
    </reaction>
</comment>
<evidence type="ECO:0000256" key="8">
    <source>
        <dbReference type="ARBA" id="ARBA00047481"/>
    </source>
</evidence>
<keyword evidence="5 9" id="KW-0032">Aminotransferase</keyword>
<evidence type="ECO:0000256" key="7">
    <source>
        <dbReference type="ARBA" id="ARBA00022898"/>
    </source>
</evidence>
<evidence type="ECO:0000256" key="9">
    <source>
        <dbReference type="HAMAP-Rule" id="MF_01023"/>
    </source>
</evidence>
<keyword evidence="6 9" id="KW-0808">Transferase</keyword>
<comment type="caution">
    <text evidence="11">The sequence shown here is derived from an EMBL/GenBank/DDBJ whole genome shotgun (WGS) entry which is preliminary data.</text>
</comment>
<evidence type="ECO:0000256" key="6">
    <source>
        <dbReference type="ARBA" id="ARBA00022679"/>
    </source>
</evidence>
<evidence type="ECO:0000256" key="5">
    <source>
        <dbReference type="ARBA" id="ARBA00022576"/>
    </source>
</evidence>
<comment type="similarity">
    <text evidence="3 9">Belongs to the class-II pyridoxal-phosphate-dependent aminotransferase family. Histidinol-phosphate aminotransferase subfamily.</text>
</comment>
<dbReference type="Proteomes" id="UP000194153">
    <property type="component" value="Unassembled WGS sequence"/>
</dbReference>
<dbReference type="HAMAP" id="MF_01023">
    <property type="entry name" value="HisC_aminotrans_2"/>
    <property type="match status" value="1"/>
</dbReference>
<keyword evidence="7 9" id="KW-0663">Pyridoxal phosphate</keyword>
<dbReference type="PANTHER" id="PTHR43643:SF3">
    <property type="entry name" value="HISTIDINOL-PHOSPHATE AMINOTRANSFERASE"/>
    <property type="match status" value="1"/>
</dbReference>
<dbReference type="InterPro" id="IPR050106">
    <property type="entry name" value="HistidinolP_aminotransfase"/>
</dbReference>
<dbReference type="InterPro" id="IPR001917">
    <property type="entry name" value="Aminotrans_II_pyridoxalP_BS"/>
</dbReference>
<evidence type="ECO:0000259" key="10">
    <source>
        <dbReference type="Pfam" id="PF00155"/>
    </source>
</evidence>
<evidence type="ECO:0000256" key="4">
    <source>
        <dbReference type="ARBA" id="ARBA00011738"/>
    </source>
</evidence>
<proteinExistence type="inferred from homology"/>